<keyword evidence="2" id="KW-1185">Reference proteome</keyword>
<dbReference type="Proteomes" id="UP000805193">
    <property type="component" value="Unassembled WGS sequence"/>
</dbReference>
<protein>
    <submittedName>
        <fullName evidence="1">Uncharacterized protein</fullName>
    </submittedName>
</protein>
<accession>A0AC60P0Z5</accession>
<dbReference type="EMBL" id="JABSTQ010011291">
    <property type="protein sequence ID" value="KAG0413108.1"/>
    <property type="molecule type" value="Genomic_DNA"/>
</dbReference>
<proteinExistence type="predicted"/>
<name>A0AC60P0Z5_IXOPE</name>
<evidence type="ECO:0000313" key="2">
    <source>
        <dbReference type="Proteomes" id="UP000805193"/>
    </source>
</evidence>
<comment type="caution">
    <text evidence="1">The sequence shown here is derived from an EMBL/GenBank/DDBJ whole genome shotgun (WGS) entry which is preliminary data.</text>
</comment>
<reference evidence="1 2" key="1">
    <citation type="journal article" date="2020" name="Cell">
        <title>Large-Scale Comparative Analyses of Tick Genomes Elucidate Their Genetic Diversity and Vector Capacities.</title>
        <authorList>
            <consortium name="Tick Genome and Microbiome Consortium (TIGMIC)"/>
            <person name="Jia N."/>
            <person name="Wang J."/>
            <person name="Shi W."/>
            <person name="Du L."/>
            <person name="Sun Y."/>
            <person name="Zhan W."/>
            <person name="Jiang J.F."/>
            <person name="Wang Q."/>
            <person name="Zhang B."/>
            <person name="Ji P."/>
            <person name="Bell-Sakyi L."/>
            <person name="Cui X.M."/>
            <person name="Yuan T.T."/>
            <person name="Jiang B.G."/>
            <person name="Yang W.F."/>
            <person name="Lam T.T."/>
            <person name="Chang Q.C."/>
            <person name="Ding S.J."/>
            <person name="Wang X.J."/>
            <person name="Zhu J.G."/>
            <person name="Ruan X.D."/>
            <person name="Zhao L."/>
            <person name="Wei J.T."/>
            <person name="Ye R.Z."/>
            <person name="Que T.C."/>
            <person name="Du C.H."/>
            <person name="Zhou Y.H."/>
            <person name="Cheng J.X."/>
            <person name="Dai P.F."/>
            <person name="Guo W.B."/>
            <person name="Han X.H."/>
            <person name="Huang E.J."/>
            <person name="Li L.F."/>
            <person name="Wei W."/>
            <person name="Gao Y.C."/>
            <person name="Liu J.Z."/>
            <person name="Shao H.Z."/>
            <person name="Wang X."/>
            <person name="Wang C.C."/>
            <person name="Yang T.C."/>
            <person name="Huo Q.B."/>
            <person name="Li W."/>
            <person name="Chen H.Y."/>
            <person name="Chen S.E."/>
            <person name="Zhou L.G."/>
            <person name="Ni X.B."/>
            <person name="Tian J.H."/>
            <person name="Sheng Y."/>
            <person name="Liu T."/>
            <person name="Pan Y.S."/>
            <person name="Xia L.Y."/>
            <person name="Li J."/>
            <person name="Zhao F."/>
            <person name="Cao W.C."/>
        </authorList>
    </citation>
    <scope>NUCLEOTIDE SEQUENCE [LARGE SCALE GENOMIC DNA]</scope>
    <source>
        <strain evidence="1">Iper-2018</strain>
    </source>
</reference>
<gene>
    <name evidence="1" type="ORF">HPB47_009743</name>
</gene>
<evidence type="ECO:0000313" key="1">
    <source>
        <dbReference type="EMBL" id="KAG0413108.1"/>
    </source>
</evidence>
<sequence>MSVRRPLSAVGRRRVLVLLLVRSRDHEHKWDGPSLIQRPRPSTSRLLWTRIVTAAAPSSTSTWTRKGGGGASGIEHGRLRRRALPDFQQPLRLEQGARALAVATTQPRAKMAWQVKIRNAPTPTPWGNEYRWQAQQTFHQQSRLGCMDRQVICLGFRLLYKRLYKPPCEERSQAWLTCFVPQPSTRTTQDHLQSPVS</sequence>
<organism evidence="1 2">
    <name type="scientific">Ixodes persulcatus</name>
    <name type="common">Taiga tick</name>
    <dbReference type="NCBI Taxonomy" id="34615"/>
    <lineage>
        <taxon>Eukaryota</taxon>
        <taxon>Metazoa</taxon>
        <taxon>Ecdysozoa</taxon>
        <taxon>Arthropoda</taxon>
        <taxon>Chelicerata</taxon>
        <taxon>Arachnida</taxon>
        <taxon>Acari</taxon>
        <taxon>Parasitiformes</taxon>
        <taxon>Ixodida</taxon>
        <taxon>Ixodoidea</taxon>
        <taxon>Ixodidae</taxon>
        <taxon>Ixodinae</taxon>
        <taxon>Ixodes</taxon>
    </lineage>
</organism>